<feature type="chain" id="PRO_5043044668" evidence="14">
    <location>
        <begin position="43"/>
        <end position="378"/>
    </location>
</feature>
<gene>
    <name evidence="16" type="primary">fdhC</name>
    <name evidence="16" type="ORF">GCM10008024_22200</name>
</gene>
<name>A0AAN5A0K5_9RHOB</name>
<evidence type="ECO:0000256" key="12">
    <source>
        <dbReference type="ARBA" id="ARBA00023136"/>
    </source>
</evidence>
<evidence type="ECO:0000259" key="15">
    <source>
        <dbReference type="Pfam" id="PF01292"/>
    </source>
</evidence>
<feature type="transmembrane region" description="Helical" evidence="13">
    <location>
        <begin position="116"/>
        <end position="138"/>
    </location>
</feature>
<dbReference type="GO" id="GO:0009061">
    <property type="term" value="P:anaerobic respiration"/>
    <property type="evidence" value="ECO:0007669"/>
    <property type="project" value="TreeGrafter"/>
</dbReference>
<feature type="domain" description="Cytochrome b561 bacterial/Ni-hydrogenase" evidence="15">
    <location>
        <begin position="151"/>
        <end position="340"/>
    </location>
</feature>
<dbReference type="GO" id="GO:0036397">
    <property type="term" value="F:formate dehydrogenase (quinone) activity"/>
    <property type="evidence" value="ECO:0007669"/>
    <property type="project" value="TreeGrafter"/>
</dbReference>
<dbReference type="GO" id="GO:0022904">
    <property type="term" value="P:respiratory electron transport chain"/>
    <property type="evidence" value="ECO:0007669"/>
    <property type="project" value="InterPro"/>
</dbReference>
<evidence type="ECO:0000256" key="8">
    <source>
        <dbReference type="ARBA" id="ARBA00022723"/>
    </source>
</evidence>
<keyword evidence="7 13" id="KW-0812">Transmembrane</keyword>
<dbReference type="AlphaFoldDB" id="A0AAN5A0K5"/>
<proteinExistence type="inferred from homology"/>
<keyword evidence="14" id="KW-0732">Signal</keyword>
<dbReference type="SUPFAM" id="SSF81342">
    <property type="entry name" value="Transmembrane di-heme cytochromes"/>
    <property type="match status" value="1"/>
</dbReference>
<dbReference type="InterPro" id="IPR016174">
    <property type="entry name" value="Di-haem_cyt_TM"/>
</dbReference>
<evidence type="ECO:0000256" key="14">
    <source>
        <dbReference type="SAM" id="SignalP"/>
    </source>
</evidence>
<evidence type="ECO:0000256" key="6">
    <source>
        <dbReference type="ARBA" id="ARBA00022617"/>
    </source>
</evidence>
<evidence type="ECO:0000256" key="1">
    <source>
        <dbReference type="ARBA" id="ARBA00001971"/>
    </source>
</evidence>
<feature type="transmembrane region" description="Helical" evidence="13">
    <location>
        <begin position="300"/>
        <end position="325"/>
    </location>
</feature>
<comment type="cofactor">
    <cofactor evidence="1">
        <name>heme</name>
        <dbReference type="ChEBI" id="CHEBI:30413"/>
    </cofactor>
</comment>
<dbReference type="InterPro" id="IPR006471">
    <property type="entry name" value="Formate_DH_gsu"/>
</dbReference>
<keyword evidence="5" id="KW-1003">Cell membrane</keyword>
<keyword evidence="6" id="KW-0349">Heme</keyword>
<dbReference type="GO" id="GO:0005886">
    <property type="term" value="C:plasma membrane"/>
    <property type="evidence" value="ECO:0007669"/>
    <property type="project" value="UniProtKB-SubCell"/>
</dbReference>
<evidence type="ECO:0000256" key="11">
    <source>
        <dbReference type="ARBA" id="ARBA00023004"/>
    </source>
</evidence>
<dbReference type="Gene3D" id="1.20.950.20">
    <property type="entry name" value="Transmembrane di-heme cytochromes, Chain C"/>
    <property type="match status" value="1"/>
</dbReference>
<evidence type="ECO:0000256" key="7">
    <source>
        <dbReference type="ARBA" id="ARBA00022692"/>
    </source>
</evidence>
<keyword evidence="4" id="KW-0813">Transport</keyword>
<feature type="transmembrane region" description="Helical" evidence="13">
    <location>
        <begin position="206"/>
        <end position="225"/>
    </location>
</feature>
<dbReference type="InterPro" id="IPR011577">
    <property type="entry name" value="Cyt_b561_bac/Ni-Hgenase"/>
</dbReference>
<evidence type="ECO:0000256" key="10">
    <source>
        <dbReference type="ARBA" id="ARBA00022989"/>
    </source>
</evidence>
<evidence type="ECO:0000256" key="4">
    <source>
        <dbReference type="ARBA" id="ARBA00022448"/>
    </source>
</evidence>
<sequence>MMMTNPIAPKTAHLAGPGLLAGVLALLAALLLTLALAAPAMAQTVRPPANATTNVLPPGPEMRGGVLGNRSDGAIWHDIRKGAAGESQDLRAGSGVLIQSQGEDWRLIRNQWVLPIAWKVLAGVLAVLIVFFALRGRIRIRGGRSGRVIPRFSLVERVVHWFVASLFILMGITGLIILFGRPFLLPLIGPGAFAALASASLQGHNLFGPIFIVSITALFVTFARGNGFRWVDLKWLLKGGGMLGGHASSGRYNFGEKTWFWWASLCGLALSLSGLLLLFPDHLPGFLQTASAEVPPERTLMQWATLVHAVAAAAFIGFGLGHIYLGTIGMEGALEGMTRGTVDETWAKEHHDLWYEDHKAAASANASRAEVRAAAGDV</sequence>
<keyword evidence="9" id="KW-0249">Electron transport</keyword>
<keyword evidence="8" id="KW-0479">Metal-binding</keyword>
<reference evidence="16" key="2">
    <citation type="submission" date="2023-06" db="EMBL/GenBank/DDBJ databases">
        <authorList>
            <person name="Sun Q."/>
            <person name="Zhou Y."/>
        </authorList>
    </citation>
    <scope>NUCLEOTIDE SEQUENCE</scope>
    <source>
        <strain evidence="16">CGMCC 1.10859</strain>
    </source>
</reference>
<reference evidence="16" key="1">
    <citation type="journal article" date="2014" name="Int. J. Syst. Evol. Microbiol.">
        <title>Complete genome sequence of Corynebacterium casei LMG S-19264T (=DSM 44701T), isolated from a smear-ripened cheese.</title>
        <authorList>
            <consortium name="US DOE Joint Genome Institute (JGI-PGF)"/>
            <person name="Walter F."/>
            <person name="Albersmeier A."/>
            <person name="Kalinowski J."/>
            <person name="Ruckert C."/>
        </authorList>
    </citation>
    <scope>NUCLEOTIDE SEQUENCE</scope>
    <source>
        <strain evidence="16">CGMCC 1.10859</strain>
    </source>
</reference>
<evidence type="ECO:0000256" key="9">
    <source>
        <dbReference type="ARBA" id="ARBA00022982"/>
    </source>
</evidence>
<dbReference type="GO" id="GO:0008863">
    <property type="term" value="F:formate dehydrogenase (NAD+) activity"/>
    <property type="evidence" value="ECO:0007669"/>
    <property type="project" value="InterPro"/>
</dbReference>
<comment type="similarity">
    <text evidence="3">Belongs to the formate dehydrogenase gamma subunit family.</text>
</comment>
<evidence type="ECO:0000313" key="16">
    <source>
        <dbReference type="EMBL" id="GHE02498.1"/>
    </source>
</evidence>
<organism evidence="16 17">
    <name type="scientific">Allgaiera indica</name>
    <dbReference type="NCBI Taxonomy" id="765699"/>
    <lineage>
        <taxon>Bacteria</taxon>
        <taxon>Pseudomonadati</taxon>
        <taxon>Pseudomonadota</taxon>
        <taxon>Alphaproteobacteria</taxon>
        <taxon>Rhodobacterales</taxon>
        <taxon>Paracoccaceae</taxon>
        <taxon>Allgaiera</taxon>
    </lineage>
</organism>
<feature type="transmembrane region" description="Helical" evidence="13">
    <location>
        <begin position="158"/>
        <end position="180"/>
    </location>
</feature>
<evidence type="ECO:0000313" key="17">
    <source>
        <dbReference type="Proteomes" id="UP000634647"/>
    </source>
</evidence>
<keyword evidence="10 13" id="KW-1133">Transmembrane helix</keyword>
<accession>A0AAN5A0K5</accession>
<comment type="subcellular location">
    <subcellularLocation>
        <location evidence="2">Cell membrane</location>
        <topology evidence="2">Multi-pass membrane protein</topology>
    </subcellularLocation>
</comment>
<comment type="caution">
    <text evidence="16">The sequence shown here is derived from an EMBL/GenBank/DDBJ whole genome shotgun (WGS) entry which is preliminary data.</text>
</comment>
<evidence type="ECO:0000256" key="5">
    <source>
        <dbReference type="ARBA" id="ARBA00022475"/>
    </source>
</evidence>
<dbReference type="GO" id="GO:0046872">
    <property type="term" value="F:metal ion binding"/>
    <property type="evidence" value="ECO:0007669"/>
    <property type="project" value="UniProtKB-KW"/>
</dbReference>
<dbReference type="PANTHER" id="PTHR30074">
    <property type="entry name" value="FORMATE DEHYDROGENASE, NITRATE-INDUCIBLE, CYTOCHROME B556 FDN SUBUNIT"/>
    <property type="match status" value="1"/>
</dbReference>
<keyword evidence="11" id="KW-0408">Iron</keyword>
<evidence type="ECO:0000256" key="13">
    <source>
        <dbReference type="SAM" id="Phobius"/>
    </source>
</evidence>
<dbReference type="GO" id="GO:0015944">
    <property type="term" value="P:formate oxidation"/>
    <property type="evidence" value="ECO:0007669"/>
    <property type="project" value="TreeGrafter"/>
</dbReference>
<dbReference type="GO" id="GO:0009055">
    <property type="term" value="F:electron transfer activity"/>
    <property type="evidence" value="ECO:0007669"/>
    <property type="project" value="InterPro"/>
</dbReference>
<feature type="signal peptide" evidence="14">
    <location>
        <begin position="1"/>
        <end position="42"/>
    </location>
</feature>
<evidence type="ECO:0000256" key="2">
    <source>
        <dbReference type="ARBA" id="ARBA00004651"/>
    </source>
</evidence>
<keyword evidence="12 13" id="KW-0472">Membrane</keyword>
<dbReference type="NCBIfam" id="TIGR01583">
    <property type="entry name" value="formate-DH-gamm"/>
    <property type="match status" value="1"/>
</dbReference>
<dbReference type="PANTHER" id="PTHR30074:SF6">
    <property type="entry name" value="FORMATE DEHYDROGENASE GAMMA SUBUNIT"/>
    <property type="match status" value="1"/>
</dbReference>
<dbReference type="GO" id="GO:0009326">
    <property type="term" value="C:formate dehydrogenase complex"/>
    <property type="evidence" value="ECO:0007669"/>
    <property type="project" value="InterPro"/>
</dbReference>
<dbReference type="Pfam" id="PF01292">
    <property type="entry name" value="Ni_hydr_CYTB"/>
    <property type="match status" value="1"/>
</dbReference>
<protein>
    <submittedName>
        <fullName evidence="16">Formate dehydrogenase subunit gamma</fullName>
    </submittedName>
</protein>
<dbReference type="InterPro" id="IPR051817">
    <property type="entry name" value="FDH_cytochrome_b556_subunit"/>
</dbReference>
<evidence type="ECO:0000256" key="3">
    <source>
        <dbReference type="ARBA" id="ARBA00010747"/>
    </source>
</evidence>
<dbReference type="EMBL" id="BNAB01000009">
    <property type="protein sequence ID" value="GHE02498.1"/>
    <property type="molecule type" value="Genomic_DNA"/>
</dbReference>
<dbReference type="Proteomes" id="UP000634647">
    <property type="component" value="Unassembled WGS sequence"/>
</dbReference>
<feature type="transmembrane region" description="Helical" evidence="13">
    <location>
        <begin position="259"/>
        <end position="280"/>
    </location>
</feature>